<accession>A0A0J6GMF6</accession>
<dbReference type="EMBL" id="JYLA01000008">
    <property type="protein sequence ID" value="KMM83324.1"/>
    <property type="molecule type" value="Genomic_DNA"/>
</dbReference>
<feature type="domain" description="Gp138-like beta-helical trimerization" evidence="2">
    <location>
        <begin position="102"/>
        <end position="177"/>
    </location>
</feature>
<dbReference type="Proteomes" id="UP000036395">
    <property type="component" value="Unassembled WGS sequence"/>
</dbReference>
<dbReference type="InterPro" id="IPR006531">
    <property type="entry name" value="Gp5/Vgr_OB"/>
</dbReference>
<feature type="domain" description="Gp5/Type VI secretion system Vgr protein OB-fold" evidence="1">
    <location>
        <begin position="19"/>
        <end position="86"/>
    </location>
</feature>
<dbReference type="InterPro" id="IPR037026">
    <property type="entry name" value="Vgr_OB-fold_dom_sf"/>
</dbReference>
<evidence type="ECO:0000259" key="1">
    <source>
        <dbReference type="Pfam" id="PF04717"/>
    </source>
</evidence>
<evidence type="ECO:0000259" key="2">
    <source>
        <dbReference type="Pfam" id="PF21930"/>
    </source>
</evidence>
<dbReference type="Gene3D" id="2.40.50.230">
    <property type="entry name" value="Gp5 N-terminal domain"/>
    <property type="match status" value="1"/>
</dbReference>
<dbReference type="AlphaFoldDB" id="A0A0J6GMF6"/>
<comment type="caution">
    <text evidence="3">The sequence shown here is derived from an EMBL/GenBank/DDBJ whole genome shotgun (WGS) entry which is preliminary data.</text>
</comment>
<dbReference type="Pfam" id="PF04717">
    <property type="entry name" value="Phage_base_V"/>
    <property type="match status" value="1"/>
</dbReference>
<dbReference type="NCBIfam" id="TIGR01644">
    <property type="entry name" value="phage_P2_V"/>
    <property type="match status" value="1"/>
</dbReference>
<dbReference type="OrthoDB" id="4931325at2"/>
<dbReference type="Pfam" id="PF21930">
    <property type="entry name" value="Gp138_C"/>
    <property type="match status" value="1"/>
</dbReference>
<dbReference type="STRING" id="47884.SAMN04490203_2954"/>
<dbReference type="RefSeq" id="WP_048383190.1">
    <property type="nucleotide sequence ID" value="NZ_FNRS01000001.1"/>
</dbReference>
<dbReference type="Gene3D" id="6.20.150.10">
    <property type="match status" value="1"/>
</dbReference>
<reference evidence="4 6" key="2">
    <citation type="submission" date="2016-10" db="EMBL/GenBank/DDBJ databases">
        <authorList>
            <person name="Varghese N."/>
            <person name="Submissions S."/>
        </authorList>
    </citation>
    <scope>NUCLEOTIDE SEQUENCE [LARGE SCALE GENOMIC DNA]</scope>
    <source>
        <strain evidence="4 6">BS3652</strain>
    </source>
</reference>
<sequence>MNHALSEHDRMIAGMIKDCYVVALDLTVRPPVCRVSDGEWISAWVRWHSQAAGKARHWRVPSMGEQGTLLSPSGDVSQGTFVPGLFGDAGSAPDNRDHVERWLFDDGGSLTYDWQAHSYSIEVPTGLVDIKVGSSSATVTDNAVVVTSGAIALDGDVTIYGEVLINGALRVTGNINSGGSIIDTTGNTANHKH</sequence>
<organism evidence="3 5">
    <name type="scientific">Pseudomonas taetrolens</name>
    <dbReference type="NCBI Taxonomy" id="47884"/>
    <lineage>
        <taxon>Bacteria</taxon>
        <taxon>Pseudomonadati</taxon>
        <taxon>Pseudomonadota</taxon>
        <taxon>Gammaproteobacteria</taxon>
        <taxon>Pseudomonadales</taxon>
        <taxon>Pseudomonadaceae</taxon>
        <taxon>Pseudomonas</taxon>
    </lineage>
</organism>
<dbReference type="Proteomes" id="UP000183155">
    <property type="component" value="Unassembled WGS sequence"/>
</dbReference>
<evidence type="ECO:0000313" key="4">
    <source>
        <dbReference type="EMBL" id="SEC70897.1"/>
    </source>
</evidence>
<protein>
    <submittedName>
        <fullName evidence="4">Phage baseplate assembly protein V</fullName>
    </submittedName>
    <submittedName>
        <fullName evidence="3">Phage baseplate protein</fullName>
    </submittedName>
</protein>
<gene>
    <name evidence="4" type="ORF">SAMN04490203_2954</name>
    <name evidence="3" type="ORF">TU78_19250</name>
</gene>
<dbReference type="InterPro" id="IPR054122">
    <property type="entry name" value="Gp138-like_C"/>
</dbReference>
<reference evidence="3 5" key="1">
    <citation type="submission" date="2015-02" db="EMBL/GenBank/DDBJ databases">
        <title>Pseudomonas helleri sp. nov. and Pseudomonas weihenstephanensis sp. nov., isolated from raw cows milk.</title>
        <authorList>
            <person name="von Neubeck M."/>
            <person name="Huptas C."/>
            <person name="Wenning M."/>
            <person name="Scherer S."/>
        </authorList>
    </citation>
    <scope>NUCLEOTIDE SEQUENCE [LARGE SCALE GENOMIC DNA]</scope>
    <source>
        <strain evidence="3 5">DSM 21104</strain>
    </source>
</reference>
<evidence type="ECO:0000313" key="5">
    <source>
        <dbReference type="Proteomes" id="UP000036395"/>
    </source>
</evidence>
<keyword evidence="6" id="KW-1185">Reference proteome</keyword>
<evidence type="ECO:0000313" key="6">
    <source>
        <dbReference type="Proteomes" id="UP000183155"/>
    </source>
</evidence>
<proteinExistence type="predicted"/>
<evidence type="ECO:0000313" key="3">
    <source>
        <dbReference type="EMBL" id="KMM83324.1"/>
    </source>
</evidence>
<dbReference type="EMBL" id="FNRS01000001">
    <property type="protein sequence ID" value="SEC70897.1"/>
    <property type="molecule type" value="Genomic_DNA"/>
</dbReference>
<dbReference type="InterPro" id="IPR013046">
    <property type="entry name" value="GpV/Gp45"/>
</dbReference>
<name>A0A0J6GMF6_PSETA</name>
<dbReference type="PATRIC" id="fig|47884.3.peg.4351"/>